<organism evidence="2 4">
    <name type="scientific">Hortaea werneckii</name>
    <name type="common">Black yeast</name>
    <name type="synonym">Cladosporium werneckii</name>
    <dbReference type="NCBI Taxonomy" id="91943"/>
    <lineage>
        <taxon>Eukaryota</taxon>
        <taxon>Fungi</taxon>
        <taxon>Dikarya</taxon>
        <taxon>Ascomycota</taxon>
        <taxon>Pezizomycotina</taxon>
        <taxon>Dothideomycetes</taxon>
        <taxon>Dothideomycetidae</taxon>
        <taxon>Mycosphaerellales</taxon>
        <taxon>Teratosphaeriaceae</taxon>
        <taxon>Hortaea</taxon>
    </lineage>
</organism>
<dbReference type="CDD" id="cd22997">
    <property type="entry name" value="GT_LH"/>
    <property type="match status" value="1"/>
</dbReference>
<dbReference type="Proteomes" id="UP000281677">
    <property type="component" value="Unassembled WGS sequence"/>
</dbReference>
<dbReference type="OrthoDB" id="422736at2759"/>
<gene>
    <name evidence="3" type="ORF">D0859_09808</name>
    <name evidence="2" type="ORF">D0860_07539</name>
</gene>
<evidence type="ECO:0000313" key="2">
    <source>
        <dbReference type="EMBL" id="RMZ01662.1"/>
    </source>
</evidence>
<comment type="caution">
    <text evidence="2">The sequence shown here is derived from an EMBL/GenBank/DDBJ whole genome shotgun (WGS) entry which is preliminary data.</text>
</comment>
<dbReference type="AlphaFoldDB" id="A0A3M7GLZ1"/>
<dbReference type="EMBL" id="QWIT01000314">
    <property type="protein sequence ID" value="RMZ26145.1"/>
    <property type="molecule type" value="Genomic_DNA"/>
</dbReference>
<sequence>YGIRRRCCRIFRQYVTSPKSKDCSYRRQAFLAKMHAMRCFEDGRARRIYPQQFKRLVRLVSYILGFLVALYYFLLYVDTLQPLDPTLLERYEPPSSVIAGQRKLALVLPVDGPSPQLCKVIASAVALGYPHPIIVNWRKHDLHVNADPSIPSHLLKITGVLDLLESAVDGSSSQLPRMGEDDLVVVMDAMDVWLQLPPEILIQRYFAINARANARLAEQYSDCDLAAPQQSIIVSAQKRCVRPHNTVSDLHCQDLPQSPLPDDLYGMWTDLRISKAEYRRARYLNSGGFIGPAGDLRDYFVRVRDRMERNLKSQPTAELAGDQGIFAEIWAEQEIWRKQVISEFEQPDLVEEKFEYHVGLDYFQELFYPTCGSERSGSFVEIDDEAALKQASSSAGVAPLRLHDLPDDISRAHPPLSSLDDETSWSAKSLFADFWTTAIPVAIHNNAYAHGLKSRQQTWWDKTWYFSHLRSLIELRAASNASMSVAEIDAVEGSLQVQPYRTPDGSEAAFLFAKRMRKLEAASWDEICQADGMPPWWEEVLRDGRGSM</sequence>
<keyword evidence="1" id="KW-0812">Transmembrane</keyword>
<keyword evidence="1" id="KW-1133">Transmembrane helix</keyword>
<evidence type="ECO:0000313" key="4">
    <source>
        <dbReference type="Proteomes" id="UP000280598"/>
    </source>
</evidence>
<evidence type="ECO:0000313" key="3">
    <source>
        <dbReference type="EMBL" id="RMZ26145.1"/>
    </source>
</evidence>
<proteinExistence type="predicted"/>
<dbReference type="PANTHER" id="PTHR36587:SF2">
    <property type="entry name" value="EXPRESSION SITE-ASSOCIATED GENE 3 (ESAG3)-LIKE PROTEIN"/>
    <property type="match status" value="1"/>
</dbReference>
<reference evidence="4 5" key="1">
    <citation type="journal article" date="2018" name="BMC Genomics">
        <title>Genomic evidence for intraspecific hybridization in a clonal and extremely halotolerant yeast.</title>
        <authorList>
            <person name="Gostincar C."/>
            <person name="Stajich J.E."/>
            <person name="Zupancic J."/>
            <person name="Zalar P."/>
            <person name="Gunde-Cimerman N."/>
        </authorList>
    </citation>
    <scope>NUCLEOTIDE SEQUENCE [LARGE SCALE GENOMIC DNA]</scope>
    <source>
        <strain evidence="3 5">EXF-120</strain>
        <strain evidence="2 4">EXF-562</strain>
    </source>
</reference>
<dbReference type="EMBL" id="QWIS01000206">
    <property type="protein sequence ID" value="RMZ01662.1"/>
    <property type="molecule type" value="Genomic_DNA"/>
</dbReference>
<dbReference type="VEuPathDB" id="FungiDB:BTJ68_15129"/>
<protein>
    <submittedName>
        <fullName evidence="2">Uncharacterized protein</fullName>
    </submittedName>
</protein>
<feature type="non-terminal residue" evidence="2">
    <location>
        <position position="1"/>
    </location>
</feature>
<dbReference type="PANTHER" id="PTHR36587">
    <property type="entry name" value="EXPRESSION SITE-ASSOCIATED GENE 3 (ESAG3)-LIKE PROTEIN"/>
    <property type="match status" value="1"/>
</dbReference>
<name>A0A3M7GLZ1_HORWE</name>
<evidence type="ECO:0000256" key="1">
    <source>
        <dbReference type="SAM" id="Phobius"/>
    </source>
</evidence>
<evidence type="ECO:0000313" key="5">
    <source>
        <dbReference type="Proteomes" id="UP000281677"/>
    </source>
</evidence>
<accession>A0A3M7GLZ1</accession>
<dbReference type="Proteomes" id="UP000280598">
    <property type="component" value="Unassembled WGS sequence"/>
</dbReference>
<feature type="transmembrane region" description="Helical" evidence="1">
    <location>
        <begin position="56"/>
        <end position="77"/>
    </location>
</feature>
<keyword evidence="1" id="KW-0472">Membrane</keyword>